<accession>A0A8H8CJ38</accession>
<evidence type="ECO:0000256" key="1">
    <source>
        <dbReference type="SAM" id="MobiDB-lite"/>
    </source>
</evidence>
<sequence length="354" mass="39190">MITPEGLCFNNVPMATPITPPSAVSRTVRPLPRRLRSPEDATAPSPAPVHDDSSESMATPGLIHATPSTHKESIHTSFSVCSGIYHVETPTAHCSPHVIHRGSSDTDNGEDEDTETSEEEDDGDSDESTGEDDETEDDSDSSNTDSQHGRSQWYTYDWELDKPTDCDNTETSQSAQMDTAQAMLSLDPLFKEHEKILPPHVTGRTHSKESDSRIDANQIGVKGQVVIPIRVQNLSGGNGVTQLDMVRIIIATRHKESKKLEISLPEKKIWVLKHYDPHQQGSGREFAQAKYQGMVQINTERRAYARIGSLPPRAEGTEFVMWMGASLRLTIDTNEERLGILMASISFYIQVIVD</sequence>
<proteinExistence type="predicted"/>
<protein>
    <submittedName>
        <fullName evidence="2">Uncharacterized protein</fullName>
    </submittedName>
</protein>
<feature type="region of interest" description="Disordered" evidence="1">
    <location>
        <begin position="96"/>
        <end position="152"/>
    </location>
</feature>
<organism evidence="2">
    <name type="scientific">Psilocybe cubensis</name>
    <name type="common">Psychedelic mushroom</name>
    <name type="synonym">Stropharia cubensis</name>
    <dbReference type="NCBI Taxonomy" id="181762"/>
    <lineage>
        <taxon>Eukaryota</taxon>
        <taxon>Fungi</taxon>
        <taxon>Dikarya</taxon>
        <taxon>Basidiomycota</taxon>
        <taxon>Agaricomycotina</taxon>
        <taxon>Agaricomycetes</taxon>
        <taxon>Agaricomycetidae</taxon>
        <taxon>Agaricales</taxon>
        <taxon>Agaricineae</taxon>
        <taxon>Strophariaceae</taxon>
        <taxon>Psilocybe</taxon>
    </lineage>
</organism>
<reference evidence="2" key="1">
    <citation type="submission" date="2021-02" db="EMBL/GenBank/DDBJ databases">
        <title>Psilocybe cubensis genome.</title>
        <authorList>
            <person name="Mckernan K.J."/>
            <person name="Crawford S."/>
            <person name="Trippe A."/>
            <person name="Kane L.T."/>
            <person name="Mclaughlin S."/>
        </authorList>
    </citation>
    <scope>NUCLEOTIDE SEQUENCE [LARGE SCALE GENOMIC DNA]</scope>
    <source>
        <strain evidence="2">MGC-MH-2018</strain>
    </source>
</reference>
<gene>
    <name evidence="2" type="ORF">JR316_007694</name>
</gene>
<feature type="region of interest" description="Disordered" evidence="1">
    <location>
        <begin position="16"/>
        <end position="72"/>
    </location>
</feature>
<feature type="compositionally biased region" description="Acidic residues" evidence="1">
    <location>
        <begin position="107"/>
        <end position="140"/>
    </location>
</feature>
<name>A0A8H8CJ38_PSICU</name>
<dbReference type="AlphaFoldDB" id="A0A8H8CJ38"/>
<comment type="caution">
    <text evidence="2">The sequence shown here is derived from an EMBL/GenBank/DDBJ whole genome shotgun (WGS) entry which is preliminary data.</text>
</comment>
<evidence type="ECO:0000313" key="2">
    <source>
        <dbReference type="EMBL" id="KAG5167346.1"/>
    </source>
</evidence>
<dbReference type="EMBL" id="JAFIQS010000007">
    <property type="protein sequence ID" value="KAG5167346.1"/>
    <property type="molecule type" value="Genomic_DNA"/>
</dbReference>